<dbReference type="Gene3D" id="3.90.550.10">
    <property type="entry name" value="Spore Coat Polysaccharide Biosynthesis Protein SpsA, Chain A"/>
    <property type="match status" value="1"/>
</dbReference>
<keyword evidence="1" id="KW-0812">Transmembrane</keyword>
<keyword evidence="1" id="KW-1133">Transmembrane helix</keyword>
<keyword evidence="1" id="KW-0472">Membrane</keyword>
<dbReference type="RefSeq" id="WP_163776327.1">
    <property type="nucleotide sequence ID" value="NZ_AP022569.1"/>
</dbReference>
<organism evidence="3 4">
    <name type="scientific">Mycobacterium cookii</name>
    <dbReference type="NCBI Taxonomy" id="1775"/>
    <lineage>
        <taxon>Bacteria</taxon>
        <taxon>Bacillati</taxon>
        <taxon>Actinomycetota</taxon>
        <taxon>Actinomycetes</taxon>
        <taxon>Mycobacteriales</taxon>
        <taxon>Mycobacteriaceae</taxon>
        <taxon>Mycobacterium</taxon>
    </lineage>
</organism>
<gene>
    <name evidence="3" type="ORF">MCOO_21410</name>
</gene>
<protein>
    <recommendedName>
        <fullName evidence="2">Glycosyltransferase 2-like domain-containing protein</fullName>
    </recommendedName>
</protein>
<name>A0A7I7KWI9_9MYCO</name>
<keyword evidence="4" id="KW-1185">Reference proteome</keyword>
<sequence length="427" mass="47149">MRDIERGELRTPAWVVDVDLALDYSHEAVDVSRFATAWCLVRHNGFPVATRFLNLEGDSSVALADLRDRFAAEDPAQPHETVDGLDASLTVVICTRDRPDGLSITLASLARQSDQDFEVLVVDNSHDGAAASTPIDVTCVRLRCCHEPAPGLSRARNRGLSEVRSDLIAWIDDDEVADPDWIAWIKRGFAHPCRPDAVAGLMLPAELETAAQVNFERYGGFNKGRGVEPVALRAGTPTVFDPLYPLPNFGAGGNMAFRTERLRAIGGFDNRLGAGTLTHGGEETRALSLLLETGSTILHWPPAVTWHYHRRTDEALEKQFFGYSAGLTAFYMSLILTSPAYLWRIFRFVPRGVSRLLANRGSGQQDSPTGGVPDALLRAGRKGLLQGAWLYLREVQRQRRAESVRRQRWPARREPGMQLIAAEVDGS</sequence>
<dbReference type="PANTHER" id="PTHR43685:SF2">
    <property type="entry name" value="GLYCOSYLTRANSFERASE 2-LIKE DOMAIN-CONTAINING PROTEIN"/>
    <property type="match status" value="1"/>
</dbReference>
<proteinExistence type="predicted"/>
<dbReference type="AlphaFoldDB" id="A0A7I7KWI9"/>
<evidence type="ECO:0000313" key="4">
    <source>
        <dbReference type="Proteomes" id="UP000465866"/>
    </source>
</evidence>
<dbReference type="InterPro" id="IPR050834">
    <property type="entry name" value="Glycosyltransf_2"/>
</dbReference>
<evidence type="ECO:0000259" key="2">
    <source>
        <dbReference type="Pfam" id="PF00535"/>
    </source>
</evidence>
<dbReference type="CDD" id="cd00761">
    <property type="entry name" value="Glyco_tranf_GTA_type"/>
    <property type="match status" value="1"/>
</dbReference>
<reference evidence="3 4" key="1">
    <citation type="journal article" date="2019" name="Emerg. Microbes Infect.">
        <title>Comprehensive subspecies identification of 175 nontuberculous mycobacteria species based on 7547 genomic profiles.</title>
        <authorList>
            <person name="Matsumoto Y."/>
            <person name="Kinjo T."/>
            <person name="Motooka D."/>
            <person name="Nabeya D."/>
            <person name="Jung N."/>
            <person name="Uechi K."/>
            <person name="Horii T."/>
            <person name="Iida T."/>
            <person name="Fujita J."/>
            <person name="Nakamura S."/>
        </authorList>
    </citation>
    <scope>NUCLEOTIDE SEQUENCE [LARGE SCALE GENOMIC DNA]</scope>
    <source>
        <strain evidence="3 4">JCM 12404</strain>
    </source>
</reference>
<dbReference type="InterPro" id="IPR001173">
    <property type="entry name" value="Glyco_trans_2-like"/>
</dbReference>
<dbReference type="Pfam" id="PF00535">
    <property type="entry name" value="Glycos_transf_2"/>
    <property type="match status" value="1"/>
</dbReference>
<dbReference type="Proteomes" id="UP000465866">
    <property type="component" value="Chromosome"/>
</dbReference>
<evidence type="ECO:0000256" key="1">
    <source>
        <dbReference type="SAM" id="Phobius"/>
    </source>
</evidence>
<dbReference type="SUPFAM" id="SSF53448">
    <property type="entry name" value="Nucleotide-diphospho-sugar transferases"/>
    <property type="match status" value="1"/>
</dbReference>
<dbReference type="InterPro" id="IPR029044">
    <property type="entry name" value="Nucleotide-diphossugar_trans"/>
</dbReference>
<dbReference type="KEGG" id="mcoo:MCOO_21410"/>
<accession>A0A7I7KWI9</accession>
<feature type="transmembrane region" description="Helical" evidence="1">
    <location>
        <begin position="320"/>
        <end position="343"/>
    </location>
</feature>
<evidence type="ECO:0000313" key="3">
    <source>
        <dbReference type="EMBL" id="BBX46126.1"/>
    </source>
</evidence>
<dbReference type="EMBL" id="AP022569">
    <property type="protein sequence ID" value="BBX46126.1"/>
    <property type="molecule type" value="Genomic_DNA"/>
</dbReference>
<feature type="domain" description="Glycosyltransferase 2-like" evidence="2">
    <location>
        <begin position="90"/>
        <end position="182"/>
    </location>
</feature>
<dbReference type="PANTHER" id="PTHR43685">
    <property type="entry name" value="GLYCOSYLTRANSFERASE"/>
    <property type="match status" value="1"/>
</dbReference>